<dbReference type="Pfam" id="PF13379">
    <property type="entry name" value="NMT1_2"/>
    <property type="match status" value="1"/>
</dbReference>
<dbReference type="KEGG" id="manq:L1994_02200"/>
<name>A0AAF0G0T3_9EURY</name>
<reference evidence="1" key="1">
    <citation type="submission" date="2022-01" db="EMBL/GenBank/DDBJ databases">
        <title>Complete genome of Methanomicrobium antiquum DSM 21220.</title>
        <authorList>
            <person name="Chen S.-C."/>
            <person name="You Y.-T."/>
            <person name="Zhou Y.-Z."/>
            <person name="Lai M.-C."/>
        </authorList>
    </citation>
    <scope>NUCLEOTIDE SEQUENCE</scope>
    <source>
        <strain evidence="1">DSM 21220</strain>
    </source>
</reference>
<dbReference type="SUPFAM" id="SSF53850">
    <property type="entry name" value="Periplasmic binding protein-like II"/>
    <property type="match status" value="1"/>
</dbReference>
<accession>A0AAF0G0T3</accession>
<dbReference type="AlphaFoldDB" id="A0AAF0G0T3"/>
<proteinExistence type="predicted"/>
<dbReference type="PANTHER" id="PTHR30024">
    <property type="entry name" value="ALIPHATIC SULFONATES-BINDING PROTEIN-RELATED"/>
    <property type="match status" value="1"/>
</dbReference>
<evidence type="ECO:0000313" key="2">
    <source>
        <dbReference type="Proteomes" id="UP001218895"/>
    </source>
</evidence>
<gene>
    <name evidence="1" type="ORF">L1994_02200</name>
</gene>
<keyword evidence="2" id="KW-1185">Reference proteome</keyword>
<protein>
    <submittedName>
        <fullName evidence="1">ABC transporter substrate-binding protein</fullName>
    </submittedName>
</protein>
<dbReference type="EMBL" id="CP091092">
    <property type="protein sequence ID" value="WFN37954.1"/>
    <property type="molecule type" value="Genomic_DNA"/>
</dbReference>
<organism evidence="1 2">
    <name type="scientific">Methanomicrobium antiquum</name>
    <dbReference type="NCBI Taxonomy" id="487686"/>
    <lineage>
        <taxon>Archaea</taxon>
        <taxon>Methanobacteriati</taxon>
        <taxon>Methanobacteriota</taxon>
        <taxon>Stenosarchaea group</taxon>
        <taxon>Methanomicrobia</taxon>
        <taxon>Methanomicrobiales</taxon>
        <taxon>Methanomicrobiaceae</taxon>
        <taxon>Methanomicrobium</taxon>
    </lineage>
</organism>
<dbReference type="Proteomes" id="UP001218895">
    <property type="component" value="Chromosome"/>
</dbReference>
<evidence type="ECO:0000313" key="1">
    <source>
        <dbReference type="EMBL" id="WFN37954.1"/>
    </source>
</evidence>
<sequence length="300" mass="32826">MQGPGFLEKRKINAKWTLYPSGPDIISALKKGEADICYIGLPPAIIGISQGLSLKCIAGGHVEGTVIISDPKKKILSECSGIKEFFMQFSGSAIGTPPKGSIHDVIVCHILSRCGILDVEVKNYAWADFLSDAINCGEISAAAGTPALVVCSKRYGNVRLAVPPDSLWSFNPSYGIVAMTDIISSKKEILRRFLSAHEEACEAIRKNPSACAEMVSKNSGMFDEDFVKEAYNISPKYCASLPPEYIKSTMKFADTLYSLGYIKEKVPENLIFDTSLIDSIHKEKHHYNSPVSFKDESESK</sequence>
<dbReference type="PANTHER" id="PTHR30024:SF42">
    <property type="entry name" value="ALIPHATIC SULFONATES-BINDING PROTEIN-RELATED"/>
    <property type="match status" value="1"/>
</dbReference>
<dbReference type="Gene3D" id="3.40.190.10">
    <property type="entry name" value="Periplasmic binding protein-like II"/>
    <property type="match status" value="2"/>
</dbReference>